<sequence length="77" mass="8357">MVCGTLHIFTRIHCSAYISPQLGPIKVSASASRVTRINCAAEPPRSDATELLCAICFFHVTQHETALTPHANTCAFQ</sequence>
<evidence type="ECO:0000313" key="2">
    <source>
        <dbReference type="Proteomes" id="UP000008144"/>
    </source>
</evidence>
<dbReference type="HOGENOM" id="CLU_2637338_0_0_1"/>
<accession>H2XQJ5</accession>
<evidence type="ECO:0000313" key="1">
    <source>
        <dbReference type="Ensembl" id="ENSCINP00000031929.1"/>
    </source>
</evidence>
<name>H2XQJ5_CIOIN</name>
<reference evidence="1" key="2">
    <citation type="journal article" date="2008" name="Genome Biol.">
        <title>Improved genome assembly and evidence-based global gene model set for the chordate Ciona intestinalis: new insight into intron and operon populations.</title>
        <authorList>
            <person name="Satou Y."/>
            <person name="Mineta K."/>
            <person name="Ogasawara M."/>
            <person name="Sasakura Y."/>
            <person name="Shoguchi E."/>
            <person name="Ueno K."/>
            <person name="Yamada L."/>
            <person name="Matsumoto J."/>
            <person name="Wasserscheid J."/>
            <person name="Dewar K."/>
            <person name="Wiley G.B."/>
            <person name="Macmil S.L."/>
            <person name="Roe B.A."/>
            <person name="Zeller R.W."/>
            <person name="Hastings K.E."/>
            <person name="Lemaire P."/>
            <person name="Lindquist E."/>
            <person name="Endo T."/>
            <person name="Hotta K."/>
            <person name="Inaba K."/>
        </authorList>
    </citation>
    <scope>NUCLEOTIDE SEQUENCE [LARGE SCALE GENOMIC DNA]</scope>
    <source>
        <strain evidence="1">wild type</strain>
    </source>
</reference>
<dbReference type="AlphaFoldDB" id="H2XQJ5"/>
<dbReference type="Proteomes" id="UP000008144">
    <property type="component" value="Chromosome 4"/>
</dbReference>
<organism evidence="1 2">
    <name type="scientific">Ciona intestinalis</name>
    <name type="common">Transparent sea squirt</name>
    <name type="synonym">Ascidia intestinalis</name>
    <dbReference type="NCBI Taxonomy" id="7719"/>
    <lineage>
        <taxon>Eukaryota</taxon>
        <taxon>Metazoa</taxon>
        <taxon>Chordata</taxon>
        <taxon>Tunicata</taxon>
        <taxon>Ascidiacea</taxon>
        <taxon>Phlebobranchia</taxon>
        <taxon>Cionidae</taxon>
        <taxon>Ciona</taxon>
    </lineage>
</organism>
<protein>
    <submittedName>
        <fullName evidence="1">Uncharacterized protein</fullName>
    </submittedName>
</protein>
<dbReference type="Ensembl" id="ENSCINT00000033961.1">
    <property type="protein sequence ID" value="ENSCINP00000031929.1"/>
    <property type="gene ID" value="ENSCING00000019284.1"/>
</dbReference>
<keyword evidence="2" id="KW-1185">Reference proteome</keyword>
<dbReference type="InParanoid" id="H2XQJ5"/>
<dbReference type="EMBL" id="EAAA01001871">
    <property type="status" value="NOT_ANNOTATED_CDS"/>
    <property type="molecule type" value="Genomic_DNA"/>
</dbReference>
<reference evidence="2" key="1">
    <citation type="journal article" date="2002" name="Science">
        <title>The draft genome of Ciona intestinalis: insights into chordate and vertebrate origins.</title>
        <authorList>
            <person name="Dehal P."/>
            <person name="Satou Y."/>
            <person name="Campbell R.K."/>
            <person name="Chapman J."/>
            <person name="Degnan B."/>
            <person name="De Tomaso A."/>
            <person name="Davidson B."/>
            <person name="Di Gregorio A."/>
            <person name="Gelpke M."/>
            <person name="Goodstein D.M."/>
            <person name="Harafuji N."/>
            <person name="Hastings K.E."/>
            <person name="Ho I."/>
            <person name="Hotta K."/>
            <person name="Huang W."/>
            <person name="Kawashima T."/>
            <person name="Lemaire P."/>
            <person name="Martinez D."/>
            <person name="Meinertzhagen I.A."/>
            <person name="Necula S."/>
            <person name="Nonaka M."/>
            <person name="Putnam N."/>
            <person name="Rash S."/>
            <person name="Saiga H."/>
            <person name="Satake M."/>
            <person name="Terry A."/>
            <person name="Yamada L."/>
            <person name="Wang H.G."/>
            <person name="Awazu S."/>
            <person name="Azumi K."/>
            <person name="Boore J."/>
            <person name="Branno M."/>
            <person name="Chin-Bow S."/>
            <person name="DeSantis R."/>
            <person name="Doyle S."/>
            <person name="Francino P."/>
            <person name="Keys D.N."/>
            <person name="Haga S."/>
            <person name="Hayashi H."/>
            <person name="Hino K."/>
            <person name="Imai K.S."/>
            <person name="Inaba K."/>
            <person name="Kano S."/>
            <person name="Kobayashi K."/>
            <person name="Kobayashi M."/>
            <person name="Lee B.I."/>
            <person name="Makabe K.W."/>
            <person name="Manohar C."/>
            <person name="Matassi G."/>
            <person name="Medina M."/>
            <person name="Mochizuki Y."/>
            <person name="Mount S."/>
            <person name="Morishita T."/>
            <person name="Miura S."/>
            <person name="Nakayama A."/>
            <person name="Nishizaka S."/>
            <person name="Nomoto H."/>
            <person name="Ohta F."/>
            <person name="Oishi K."/>
            <person name="Rigoutsos I."/>
            <person name="Sano M."/>
            <person name="Sasaki A."/>
            <person name="Sasakura Y."/>
            <person name="Shoguchi E."/>
            <person name="Shin-i T."/>
            <person name="Spagnuolo A."/>
            <person name="Stainier D."/>
            <person name="Suzuki M.M."/>
            <person name="Tassy O."/>
            <person name="Takatori N."/>
            <person name="Tokuoka M."/>
            <person name="Yagi K."/>
            <person name="Yoshizaki F."/>
            <person name="Wada S."/>
            <person name="Zhang C."/>
            <person name="Hyatt P.D."/>
            <person name="Larimer F."/>
            <person name="Detter C."/>
            <person name="Doggett N."/>
            <person name="Glavina T."/>
            <person name="Hawkins T."/>
            <person name="Richardson P."/>
            <person name="Lucas S."/>
            <person name="Kohara Y."/>
            <person name="Levine M."/>
            <person name="Satoh N."/>
            <person name="Rokhsar D.S."/>
        </authorList>
    </citation>
    <scope>NUCLEOTIDE SEQUENCE [LARGE SCALE GENOMIC DNA]</scope>
</reference>
<reference evidence="1" key="4">
    <citation type="submission" date="2025-09" db="UniProtKB">
        <authorList>
            <consortium name="Ensembl"/>
        </authorList>
    </citation>
    <scope>IDENTIFICATION</scope>
</reference>
<reference evidence="1" key="3">
    <citation type="submission" date="2025-08" db="UniProtKB">
        <authorList>
            <consortium name="Ensembl"/>
        </authorList>
    </citation>
    <scope>IDENTIFICATION</scope>
</reference>
<proteinExistence type="predicted"/>